<keyword evidence="3" id="KW-1185">Reference proteome</keyword>
<dbReference type="EMBL" id="JBBEGL010000004">
    <property type="protein sequence ID" value="MEJ2887998.1"/>
    <property type="molecule type" value="Genomic_DNA"/>
</dbReference>
<sequence length="323" mass="34334">MAAVLVVLAACSSGARGGPVTSGDDAGAVSPASVAPVQTRPFADDSPLNSPISDDPTIDPQSNAMISGMFDGDGVPIANIDEFGFGIYDAQASTPKYTVTCRYNWGACPFDGHEVPLTEAMEAPRGSDAQLAVIDWETRTVYEMWQYRWNDGEPSAAWGSVLSVDGSGLTQPPDGIGHSRGSGFSVLAGVVRRYEIQQGRIDHALEFSTNRCKMNEFREPAFQTDGKVDEPNAVPEGARLQLDPSVDVDSLPDLTDAERIVARALQEYGAYAVDCGGSPMAIGFERTPSGAPSPYPNVGITHDYMPLGGIPTDKLRVLASWDS</sequence>
<proteinExistence type="predicted"/>
<accession>A0ABU8N6S1</accession>
<feature type="region of interest" description="Disordered" evidence="1">
    <location>
        <begin position="38"/>
        <end position="61"/>
    </location>
</feature>
<dbReference type="RefSeq" id="WP_337714489.1">
    <property type="nucleotide sequence ID" value="NZ_JBBEGL010000004.1"/>
</dbReference>
<evidence type="ECO:0000313" key="2">
    <source>
        <dbReference type="EMBL" id="MEJ2887998.1"/>
    </source>
</evidence>
<protein>
    <recommendedName>
        <fullName evidence="4">Lipoprotein</fullName>
    </recommendedName>
</protein>
<evidence type="ECO:0000313" key="3">
    <source>
        <dbReference type="Proteomes" id="UP001370100"/>
    </source>
</evidence>
<gene>
    <name evidence="2" type="ORF">WCD41_16170</name>
</gene>
<organism evidence="2 3">
    <name type="scientific">Actinomycetospora aeridis</name>
    <dbReference type="NCBI Taxonomy" id="3129231"/>
    <lineage>
        <taxon>Bacteria</taxon>
        <taxon>Bacillati</taxon>
        <taxon>Actinomycetota</taxon>
        <taxon>Actinomycetes</taxon>
        <taxon>Pseudonocardiales</taxon>
        <taxon>Pseudonocardiaceae</taxon>
        <taxon>Actinomycetospora</taxon>
    </lineage>
</organism>
<dbReference type="Proteomes" id="UP001370100">
    <property type="component" value="Unassembled WGS sequence"/>
</dbReference>
<evidence type="ECO:0000256" key="1">
    <source>
        <dbReference type="SAM" id="MobiDB-lite"/>
    </source>
</evidence>
<evidence type="ECO:0008006" key="4">
    <source>
        <dbReference type="Google" id="ProtNLM"/>
    </source>
</evidence>
<name>A0ABU8N6S1_9PSEU</name>
<comment type="caution">
    <text evidence="2">The sequence shown here is derived from an EMBL/GenBank/DDBJ whole genome shotgun (WGS) entry which is preliminary data.</text>
</comment>
<reference evidence="2 3" key="1">
    <citation type="submission" date="2024-03" db="EMBL/GenBank/DDBJ databases">
        <title>Actinomycetospora sp. OC33-EN06, a novel actinomycete isolated from wild orchid (Aerides multiflora).</title>
        <authorList>
            <person name="Suriyachadkun C."/>
        </authorList>
    </citation>
    <scope>NUCLEOTIDE SEQUENCE [LARGE SCALE GENOMIC DNA]</scope>
    <source>
        <strain evidence="2 3">OC33-EN06</strain>
    </source>
</reference>